<dbReference type="RefSeq" id="WP_136554545.1">
    <property type="nucleotide sequence ID" value="NZ_STGJ01000014.1"/>
</dbReference>
<reference evidence="1 2" key="1">
    <citation type="submission" date="2019-04" db="EMBL/GenBank/DDBJ databases">
        <title>Crenobacter sp. nov.</title>
        <authorList>
            <person name="Shi S."/>
        </authorList>
    </citation>
    <scope>NUCLEOTIDE SEQUENCE [LARGE SCALE GENOMIC DNA]</scope>
    <source>
        <strain evidence="1 2">GY 70310</strain>
    </source>
</reference>
<sequence>MDTGYYASLIAHCHALWLTARFYEEATHKCCYGVMHIPILDKRERTRLHIFWEFGPNLTDCALLPAQFNQDNFHHSKIRQALPDVRFGHTPHVTLVTIEPEPPIITDREVVIWTPPKPEHASEECGRSIVDALGRNRKGVVSSDRLTALVLDTYPIANIDGDWIEAAKKLHFLSPISQAEYIKHLRRIINT</sequence>
<gene>
    <name evidence="1" type="ORF">E5K04_12365</name>
</gene>
<dbReference type="AlphaFoldDB" id="A0A4T0UNE7"/>
<proteinExistence type="predicted"/>
<dbReference type="EMBL" id="STGJ01000014">
    <property type="protein sequence ID" value="TIC80294.1"/>
    <property type="molecule type" value="Genomic_DNA"/>
</dbReference>
<protein>
    <submittedName>
        <fullName evidence="1">Uncharacterized protein</fullName>
    </submittedName>
</protein>
<dbReference type="Proteomes" id="UP000308891">
    <property type="component" value="Unassembled WGS sequence"/>
</dbReference>
<comment type="caution">
    <text evidence="1">The sequence shown here is derived from an EMBL/GenBank/DDBJ whole genome shotgun (WGS) entry which is preliminary data.</text>
</comment>
<name>A0A4T0UNE7_9NEIS</name>
<organism evidence="1 2">
    <name type="scientific">Crenobacter intestini</name>
    <dbReference type="NCBI Taxonomy" id="2563443"/>
    <lineage>
        <taxon>Bacteria</taxon>
        <taxon>Pseudomonadati</taxon>
        <taxon>Pseudomonadota</taxon>
        <taxon>Betaproteobacteria</taxon>
        <taxon>Neisseriales</taxon>
        <taxon>Neisseriaceae</taxon>
        <taxon>Crenobacter</taxon>
    </lineage>
</organism>
<keyword evidence="2" id="KW-1185">Reference proteome</keyword>
<evidence type="ECO:0000313" key="1">
    <source>
        <dbReference type="EMBL" id="TIC80294.1"/>
    </source>
</evidence>
<evidence type="ECO:0000313" key="2">
    <source>
        <dbReference type="Proteomes" id="UP000308891"/>
    </source>
</evidence>
<accession>A0A4T0UNE7</accession>